<keyword evidence="2" id="KW-1185">Reference proteome</keyword>
<dbReference type="Proteomes" id="UP000499080">
    <property type="component" value="Unassembled WGS sequence"/>
</dbReference>
<evidence type="ECO:0000313" key="2">
    <source>
        <dbReference type="Proteomes" id="UP000499080"/>
    </source>
</evidence>
<dbReference type="AlphaFoldDB" id="A0A4Y2JZT1"/>
<sequence>MCWIRESLLLLVVITEEQQSYIRSMSLIELEPKEIQSQQRIRNKILFGKPQACMDMIRCGLLSSTFWADLKTLRIIRESQTSDMPTNSDSMANAVRVPLVLLIKEEKIVKVWLEEEKLFEIHNQKKPQFLEYCKANNLILKENPPRQRFVAISLK</sequence>
<evidence type="ECO:0000313" key="1">
    <source>
        <dbReference type="EMBL" id="GBM95933.1"/>
    </source>
</evidence>
<proteinExistence type="predicted"/>
<gene>
    <name evidence="1" type="ORF">AVEN_85282_1</name>
</gene>
<name>A0A4Y2JZT1_ARAVE</name>
<comment type="caution">
    <text evidence="1">The sequence shown here is derived from an EMBL/GenBank/DDBJ whole genome shotgun (WGS) entry which is preliminary data.</text>
</comment>
<accession>A0A4Y2JZT1</accession>
<organism evidence="1 2">
    <name type="scientific">Araneus ventricosus</name>
    <name type="common">Orbweaver spider</name>
    <name type="synonym">Epeira ventricosa</name>
    <dbReference type="NCBI Taxonomy" id="182803"/>
    <lineage>
        <taxon>Eukaryota</taxon>
        <taxon>Metazoa</taxon>
        <taxon>Ecdysozoa</taxon>
        <taxon>Arthropoda</taxon>
        <taxon>Chelicerata</taxon>
        <taxon>Arachnida</taxon>
        <taxon>Araneae</taxon>
        <taxon>Araneomorphae</taxon>
        <taxon>Entelegynae</taxon>
        <taxon>Araneoidea</taxon>
        <taxon>Araneidae</taxon>
        <taxon>Araneus</taxon>
    </lineage>
</organism>
<dbReference type="EMBL" id="BGPR01004102">
    <property type="protein sequence ID" value="GBM95933.1"/>
    <property type="molecule type" value="Genomic_DNA"/>
</dbReference>
<protein>
    <submittedName>
        <fullName evidence="1">Uncharacterized protein</fullName>
    </submittedName>
</protein>
<reference evidence="1 2" key="1">
    <citation type="journal article" date="2019" name="Sci. Rep.">
        <title>Orb-weaving spider Araneus ventricosus genome elucidates the spidroin gene catalogue.</title>
        <authorList>
            <person name="Kono N."/>
            <person name="Nakamura H."/>
            <person name="Ohtoshi R."/>
            <person name="Moran D.A.P."/>
            <person name="Shinohara A."/>
            <person name="Yoshida Y."/>
            <person name="Fujiwara M."/>
            <person name="Mori M."/>
            <person name="Tomita M."/>
            <person name="Arakawa K."/>
        </authorList>
    </citation>
    <scope>NUCLEOTIDE SEQUENCE [LARGE SCALE GENOMIC DNA]</scope>
</reference>